<dbReference type="PANTHER" id="PTHR43776:SF8">
    <property type="entry name" value="ABC TRANSPORTER, ATP-BINDING PROTEIN"/>
    <property type="match status" value="1"/>
</dbReference>
<sequence>MKSSLLSLERISKLFKVGLFTKRLVWAVRDVSLSVGHGEVFSLVGESGSGKSTIGKLILRLERPTSGLIHFEGNDPLKMGREYTKLVSAVFQDPRSSLNPRMKVSEIVEEPLLVHGISQRKERVIEALQKAGLGEEFLERRPESLSGGQRQRIAIARAIVLRPKLIVADEPTSSLDMSYRAGILDLFLKLKEEGISTLLITHDLRAVERIGDRVAVLYKGRIMEMGSAQEVLKRPLHPYTQYLISTMPVKHPSQRKVYLEEIPQEDWEGVCPFLSQCKYRLKECKEGVKEVMVDGRILSCNLY</sequence>
<keyword evidence="3 5" id="KW-0067">ATP-binding</keyword>
<dbReference type="CDD" id="cd03257">
    <property type="entry name" value="ABC_NikE_OppD_transporters"/>
    <property type="match status" value="1"/>
</dbReference>
<comment type="caution">
    <text evidence="5">The sequence shown here is derived from an EMBL/GenBank/DDBJ whole genome shotgun (WGS) entry which is preliminary data.</text>
</comment>
<dbReference type="PROSITE" id="PS00211">
    <property type="entry name" value="ABC_TRANSPORTER_1"/>
    <property type="match status" value="1"/>
</dbReference>
<dbReference type="EMBL" id="DSFP01000028">
    <property type="protein sequence ID" value="HEW45524.1"/>
    <property type="molecule type" value="Genomic_DNA"/>
</dbReference>
<dbReference type="SUPFAM" id="SSF52540">
    <property type="entry name" value="P-loop containing nucleoside triphosphate hydrolases"/>
    <property type="match status" value="1"/>
</dbReference>
<dbReference type="PROSITE" id="PS50893">
    <property type="entry name" value="ABC_TRANSPORTER_2"/>
    <property type="match status" value="1"/>
</dbReference>
<keyword evidence="2" id="KW-0547">Nucleotide-binding</keyword>
<keyword evidence="1" id="KW-0813">Transport</keyword>
<dbReference type="GO" id="GO:0055085">
    <property type="term" value="P:transmembrane transport"/>
    <property type="evidence" value="ECO:0007669"/>
    <property type="project" value="UniProtKB-ARBA"/>
</dbReference>
<dbReference type="SMART" id="SM00382">
    <property type="entry name" value="AAA"/>
    <property type="match status" value="1"/>
</dbReference>
<protein>
    <submittedName>
        <fullName evidence="5">ABC transporter ATP-binding protein</fullName>
    </submittedName>
</protein>
<proteinExistence type="predicted"/>
<evidence type="ECO:0000259" key="4">
    <source>
        <dbReference type="PROSITE" id="PS50893"/>
    </source>
</evidence>
<name>A0A7C2Z5B0_9AQUI</name>
<evidence type="ECO:0000256" key="2">
    <source>
        <dbReference type="ARBA" id="ARBA00022741"/>
    </source>
</evidence>
<feature type="domain" description="ABC transporter" evidence="4">
    <location>
        <begin position="6"/>
        <end position="244"/>
    </location>
</feature>
<dbReference type="AlphaFoldDB" id="A0A7C2Z5B0"/>
<evidence type="ECO:0000256" key="1">
    <source>
        <dbReference type="ARBA" id="ARBA00022448"/>
    </source>
</evidence>
<dbReference type="InterPro" id="IPR003439">
    <property type="entry name" value="ABC_transporter-like_ATP-bd"/>
</dbReference>
<dbReference type="InterPro" id="IPR027417">
    <property type="entry name" value="P-loop_NTPase"/>
</dbReference>
<evidence type="ECO:0000256" key="3">
    <source>
        <dbReference type="ARBA" id="ARBA00022840"/>
    </source>
</evidence>
<organism evidence="5">
    <name type="scientific">Hydrogenobacter sp</name>
    <dbReference type="NCBI Taxonomy" id="2152829"/>
    <lineage>
        <taxon>Bacteria</taxon>
        <taxon>Pseudomonadati</taxon>
        <taxon>Aquificota</taxon>
        <taxon>Aquificia</taxon>
        <taxon>Aquificales</taxon>
        <taxon>Aquificaceae</taxon>
        <taxon>Hydrogenobacter</taxon>
    </lineage>
</organism>
<reference evidence="5" key="1">
    <citation type="journal article" date="2020" name="mSystems">
        <title>Genome- and Community-Level Interaction Insights into Carbon Utilization and Element Cycling Functions of Hydrothermarchaeota in Hydrothermal Sediment.</title>
        <authorList>
            <person name="Zhou Z."/>
            <person name="Liu Y."/>
            <person name="Xu W."/>
            <person name="Pan J."/>
            <person name="Luo Z.H."/>
            <person name="Li M."/>
        </authorList>
    </citation>
    <scope>NUCLEOTIDE SEQUENCE [LARGE SCALE GENOMIC DNA]</scope>
    <source>
        <strain evidence="5">SpSt-132</strain>
    </source>
</reference>
<evidence type="ECO:0000313" key="5">
    <source>
        <dbReference type="EMBL" id="HEW45524.1"/>
    </source>
</evidence>
<dbReference type="Gene3D" id="3.40.50.300">
    <property type="entry name" value="P-loop containing nucleotide triphosphate hydrolases"/>
    <property type="match status" value="1"/>
</dbReference>
<dbReference type="PANTHER" id="PTHR43776">
    <property type="entry name" value="TRANSPORT ATP-BINDING PROTEIN"/>
    <property type="match status" value="1"/>
</dbReference>
<dbReference type="GO" id="GO:0005524">
    <property type="term" value="F:ATP binding"/>
    <property type="evidence" value="ECO:0007669"/>
    <property type="project" value="UniProtKB-KW"/>
</dbReference>
<dbReference type="GO" id="GO:0015833">
    <property type="term" value="P:peptide transport"/>
    <property type="evidence" value="ECO:0007669"/>
    <property type="project" value="InterPro"/>
</dbReference>
<dbReference type="InterPro" id="IPR003593">
    <property type="entry name" value="AAA+_ATPase"/>
</dbReference>
<dbReference type="InterPro" id="IPR050319">
    <property type="entry name" value="ABC_transp_ATP-bind"/>
</dbReference>
<dbReference type="InterPro" id="IPR017871">
    <property type="entry name" value="ABC_transporter-like_CS"/>
</dbReference>
<gene>
    <name evidence="5" type="ORF">ENO47_02470</name>
</gene>
<dbReference type="Pfam" id="PF00005">
    <property type="entry name" value="ABC_tran"/>
    <property type="match status" value="1"/>
</dbReference>
<dbReference type="GO" id="GO:0016887">
    <property type="term" value="F:ATP hydrolysis activity"/>
    <property type="evidence" value="ECO:0007669"/>
    <property type="project" value="InterPro"/>
</dbReference>
<dbReference type="Pfam" id="PF08352">
    <property type="entry name" value="oligo_HPY"/>
    <property type="match status" value="1"/>
</dbReference>
<accession>A0A7C2Z5B0</accession>
<dbReference type="InterPro" id="IPR013563">
    <property type="entry name" value="Oligopep_ABC_C"/>
</dbReference>
<dbReference type="NCBIfam" id="TIGR01727">
    <property type="entry name" value="oligo_HPY"/>
    <property type="match status" value="1"/>
</dbReference>